<evidence type="ECO:0000313" key="7">
    <source>
        <dbReference type="Proteomes" id="UP000095280"/>
    </source>
</evidence>
<dbReference type="InterPro" id="IPR026966">
    <property type="entry name" value="Neurofascin/L1/NrCAM_C"/>
</dbReference>
<evidence type="ECO:0000256" key="5">
    <source>
        <dbReference type="SAM" id="Phobius"/>
    </source>
</evidence>
<dbReference type="AlphaFoldDB" id="A0A1I8FX41"/>
<keyword evidence="2 5" id="KW-0812">Transmembrane</keyword>
<sequence length="925" mass="103382">MDTLIRISRVSLIKPRQLKMLTKTLLILAAVTTIALAGQEMPRFDYSISRKIMLTWDDRWEVGGSNMLAILSKDKKIIIRVKVSGDTGGGMKRMLFYKCPKNSVEESIDLSSLATTSTTDRCSSTISFQVSALKSVDDTDFQLAMGSSKLSYTEVFRERIEFFIKIEYATGELVSNRLFVWSLDAISSFSSASTSTSYKKRFLTDAAVNYMKKTSTATSGFDSIQFLEPAISRVLKEAPDFFKAKMNLGSILYFDAGSCLTFQMGKSIMFVNYNSKLDDDNQNFQKLMKLNIDDGKLWYSACGLRNEVKRFYDEKKPATSIGICSIVSFSGEVEPYQNTEAVEQRVPISDTSYSTCVSSDKACEVVPGISPNVTILSGMDFTAIVCPIICNDKTEVFRFYRNDVQMVGSGDEWTYVDGLRISRTGNIVEFPHTLSNRHSGVYRCEAGSKSFSFKVKVISLPQFQTETFVSDSHAKITGLLPPKVYAIEDEYVSYSCIVNFASLETVKIEPVFYFVETVGGSQSWTKMTLDEFRSKVNTDGADFFLNATSAGKDSKRLTATVRRVPPVYTTYGTNFSHRFVCDVSIDRSESMMVGMPTYKVQSGGDVVFIPRLTRKQFVLNPNNNCSVQGCGFSKGAFFEFSLTDEFMAYLTRVGVDVESYLRLDNDLLDNVKILFNNASEISTTNAPQRLAYKIYPVSSPDVAKELVKRKRLIPVYNFRYRTGSNIANLKLDKERHGEPIAALGQWDCRQDSLCFYSTDFDIGSSLSFLPVSLNFKMPTEPEPAAANSIIIGVVIGIICLIVVIILIVYWVRRQPERAYLVEEKEIQLGHNPKEEAKAEVFKEYQRVPNQAGDEDGAAVVPLQGNRMSLGSSLSVASGDDKELDQYKDDIDFKEFGEQGSFIGGYQNDPRKKEVFEAAGGNEASV</sequence>
<proteinExistence type="predicted"/>
<dbReference type="Pfam" id="PF13882">
    <property type="entry name" value="Bravo_FIGEY"/>
    <property type="match status" value="1"/>
</dbReference>
<comment type="subcellular location">
    <subcellularLocation>
        <location evidence="1">Membrane</location>
        <topology evidence="1">Single-pass membrane protein</topology>
    </subcellularLocation>
</comment>
<evidence type="ECO:0000259" key="6">
    <source>
        <dbReference type="Pfam" id="PF13882"/>
    </source>
</evidence>
<evidence type="ECO:0000313" key="8">
    <source>
        <dbReference type="WBParaSite" id="maker-uti_cns_0000250-snap-gene-2.10-mRNA-1"/>
    </source>
</evidence>
<organism evidence="7 8">
    <name type="scientific">Macrostomum lignano</name>
    <dbReference type="NCBI Taxonomy" id="282301"/>
    <lineage>
        <taxon>Eukaryota</taxon>
        <taxon>Metazoa</taxon>
        <taxon>Spiralia</taxon>
        <taxon>Lophotrochozoa</taxon>
        <taxon>Platyhelminthes</taxon>
        <taxon>Rhabditophora</taxon>
        <taxon>Macrostomorpha</taxon>
        <taxon>Macrostomida</taxon>
        <taxon>Macrostomidae</taxon>
        <taxon>Macrostomum</taxon>
    </lineage>
</organism>
<evidence type="ECO:0000256" key="3">
    <source>
        <dbReference type="ARBA" id="ARBA00022989"/>
    </source>
</evidence>
<keyword evidence="3 5" id="KW-1133">Transmembrane helix</keyword>
<reference evidence="8" key="1">
    <citation type="submission" date="2016-11" db="UniProtKB">
        <authorList>
            <consortium name="WormBaseParasite"/>
        </authorList>
    </citation>
    <scope>IDENTIFICATION</scope>
</reference>
<protein>
    <submittedName>
        <fullName evidence="8">Bravo_FIGEY domain-containing protein</fullName>
    </submittedName>
</protein>
<dbReference type="GO" id="GO:0016020">
    <property type="term" value="C:membrane"/>
    <property type="evidence" value="ECO:0007669"/>
    <property type="project" value="UniProtKB-SubCell"/>
</dbReference>
<evidence type="ECO:0000256" key="2">
    <source>
        <dbReference type="ARBA" id="ARBA00022692"/>
    </source>
</evidence>
<feature type="domain" description="Neurofascin/L1/NrCAM C-terminal" evidence="6">
    <location>
        <begin position="817"/>
        <end position="907"/>
    </location>
</feature>
<keyword evidence="4 5" id="KW-0472">Membrane</keyword>
<accession>A0A1I8FX41</accession>
<name>A0A1I8FX41_9PLAT</name>
<evidence type="ECO:0000256" key="1">
    <source>
        <dbReference type="ARBA" id="ARBA00004167"/>
    </source>
</evidence>
<dbReference type="Proteomes" id="UP000095280">
    <property type="component" value="Unplaced"/>
</dbReference>
<feature type="transmembrane region" description="Helical" evidence="5">
    <location>
        <begin position="789"/>
        <end position="811"/>
    </location>
</feature>
<dbReference type="WBParaSite" id="maker-uti_cns_0000250-snap-gene-2.10-mRNA-1">
    <property type="protein sequence ID" value="maker-uti_cns_0000250-snap-gene-2.10-mRNA-1"/>
    <property type="gene ID" value="maker-uti_cns_0000250-snap-gene-2.10"/>
</dbReference>
<keyword evidence="7" id="KW-1185">Reference proteome</keyword>
<evidence type="ECO:0000256" key="4">
    <source>
        <dbReference type="ARBA" id="ARBA00023136"/>
    </source>
</evidence>